<dbReference type="InterPro" id="IPR013527">
    <property type="entry name" value="YicC-like_N"/>
</dbReference>
<dbReference type="PANTHER" id="PTHR30636:SF3">
    <property type="entry name" value="UPF0701 PROTEIN YICC"/>
    <property type="match status" value="1"/>
</dbReference>
<name>A0A233V4Y9_FINMA</name>
<dbReference type="Proteomes" id="UP000215413">
    <property type="component" value="Unassembled WGS sequence"/>
</dbReference>
<evidence type="ECO:0000256" key="3">
    <source>
        <dbReference type="ARBA" id="ARBA00022759"/>
    </source>
</evidence>
<reference evidence="9" key="1">
    <citation type="submission" date="2017-04" db="EMBL/GenBank/DDBJ databases">
        <title>Finegoldia magna isolated from orthopedic joint implant-associated infections.</title>
        <authorList>
            <person name="Bjorklund S."/>
            <person name="Bruggemann H."/>
            <person name="Jensen A."/>
            <person name="Hellmark B."/>
            <person name="Soderquist B."/>
        </authorList>
    </citation>
    <scope>NUCLEOTIDE SEQUENCE [LARGE SCALE GENOMIC DNA]</scope>
    <source>
        <strain evidence="9">CCUG 54800</strain>
    </source>
</reference>
<evidence type="ECO:0000313" key="8">
    <source>
        <dbReference type="EMBL" id="OXZ27454.1"/>
    </source>
</evidence>
<dbReference type="RefSeq" id="WP_094205583.1">
    <property type="nucleotide sequence ID" value="NZ_JAWGQT010000003.1"/>
</dbReference>
<sequence>MKSMTGFGSSSLELEDCSIDIEIKSVNNRYLDFNFSMPSYLNFMLEDMKSLIKNKLKRGRVEVYIKIKKYQLSVDSVDINYELAQKIKEKLDSLNQKLDMRSDISVRDLVKYDDVMTFTYKDLDNEFLHDNILKVLDEAVNKIYSMRSIEGDNLREDLSTNLSKIEDQISKISSLTENSVKEYRENLFNKISELLDEEKIDKDRMYLEVALMADKADINEELKRFDSHIVQFKSAMDMKDCIGRKLDFIIQEMNREINTISSKSNDESISVCVIEVKSLIEKLREQVQNIE</sequence>
<comment type="cofactor">
    <cofactor evidence="1">
        <name>a divalent metal cation</name>
        <dbReference type="ChEBI" id="CHEBI:60240"/>
    </cofactor>
</comment>
<feature type="domain" description="Endoribonuclease YicC-like C-terminal" evidence="7">
    <location>
        <begin position="173"/>
        <end position="291"/>
    </location>
</feature>
<dbReference type="Pfam" id="PF08340">
    <property type="entry name" value="YicC-like_C"/>
    <property type="match status" value="1"/>
</dbReference>
<dbReference type="Pfam" id="PF03755">
    <property type="entry name" value="YicC-like_N"/>
    <property type="match status" value="1"/>
</dbReference>
<evidence type="ECO:0000259" key="6">
    <source>
        <dbReference type="Pfam" id="PF03755"/>
    </source>
</evidence>
<evidence type="ECO:0000256" key="2">
    <source>
        <dbReference type="ARBA" id="ARBA00022722"/>
    </source>
</evidence>
<gene>
    <name evidence="8" type="ORF">B9N49_03770</name>
</gene>
<protein>
    <submittedName>
        <fullName evidence="8">YicC family protein</fullName>
    </submittedName>
</protein>
<dbReference type="InterPro" id="IPR005229">
    <property type="entry name" value="YicC/YloC-like"/>
</dbReference>
<evidence type="ECO:0000256" key="1">
    <source>
        <dbReference type="ARBA" id="ARBA00001968"/>
    </source>
</evidence>
<dbReference type="AlphaFoldDB" id="A0A233V4Y9"/>
<evidence type="ECO:0000256" key="4">
    <source>
        <dbReference type="ARBA" id="ARBA00022801"/>
    </source>
</evidence>
<feature type="domain" description="Endoribonuclease YicC-like N-terminal" evidence="6">
    <location>
        <begin position="1"/>
        <end position="155"/>
    </location>
</feature>
<dbReference type="InterPro" id="IPR013551">
    <property type="entry name" value="YicC-like_C"/>
</dbReference>
<dbReference type="GO" id="GO:0016787">
    <property type="term" value="F:hydrolase activity"/>
    <property type="evidence" value="ECO:0007669"/>
    <property type="project" value="UniProtKB-KW"/>
</dbReference>
<accession>A0A233V4Y9</accession>
<evidence type="ECO:0000259" key="7">
    <source>
        <dbReference type="Pfam" id="PF08340"/>
    </source>
</evidence>
<comment type="caution">
    <text evidence="8">The sequence shown here is derived from an EMBL/GenBank/DDBJ whole genome shotgun (WGS) entry which is preliminary data.</text>
</comment>
<keyword evidence="2" id="KW-0540">Nuclease</keyword>
<keyword evidence="4" id="KW-0378">Hydrolase</keyword>
<proteinExistence type="inferred from homology"/>
<evidence type="ECO:0000256" key="5">
    <source>
        <dbReference type="ARBA" id="ARBA00035648"/>
    </source>
</evidence>
<organism evidence="8 9">
    <name type="scientific">Finegoldia magna</name>
    <name type="common">Peptostreptococcus magnus</name>
    <dbReference type="NCBI Taxonomy" id="1260"/>
    <lineage>
        <taxon>Bacteria</taxon>
        <taxon>Bacillati</taxon>
        <taxon>Bacillota</taxon>
        <taxon>Tissierellia</taxon>
        <taxon>Tissierellales</taxon>
        <taxon>Peptoniphilaceae</taxon>
        <taxon>Finegoldia</taxon>
    </lineage>
</organism>
<dbReference type="EMBL" id="NDYC01000019">
    <property type="protein sequence ID" value="OXZ27454.1"/>
    <property type="molecule type" value="Genomic_DNA"/>
</dbReference>
<comment type="similarity">
    <text evidence="5">Belongs to the YicC/YloC family.</text>
</comment>
<dbReference type="NCBIfam" id="TIGR00255">
    <property type="entry name" value="YicC/YloC family endoribonuclease"/>
    <property type="match status" value="1"/>
</dbReference>
<evidence type="ECO:0000313" key="9">
    <source>
        <dbReference type="Proteomes" id="UP000215413"/>
    </source>
</evidence>
<keyword evidence="3" id="KW-0255">Endonuclease</keyword>
<dbReference type="PANTHER" id="PTHR30636">
    <property type="entry name" value="UPF0701 PROTEIN YICC"/>
    <property type="match status" value="1"/>
</dbReference>
<dbReference type="GO" id="GO:0004521">
    <property type="term" value="F:RNA endonuclease activity"/>
    <property type="evidence" value="ECO:0007669"/>
    <property type="project" value="InterPro"/>
</dbReference>